<accession>N1V2Q0</accession>
<feature type="region of interest" description="Disordered" evidence="1">
    <location>
        <begin position="1"/>
        <end position="63"/>
    </location>
</feature>
<evidence type="ECO:0000256" key="1">
    <source>
        <dbReference type="SAM" id="MobiDB-lite"/>
    </source>
</evidence>
<comment type="caution">
    <text evidence="2">The sequence shown here is derived from an EMBL/GenBank/DDBJ whole genome shotgun (WGS) entry which is preliminary data.</text>
</comment>
<reference evidence="2 3" key="1">
    <citation type="journal article" date="2013" name="Genome Announc.">
        <title>Draft Genome Sequence of Arthrobacter crystallopoietes Strain BAB-32, Revealing Genes for Bioremediation.</title>
        <authorList>
            <person name="Joshi M.N."/>
            <person name="Pandit A.S."/>
            <person name="Sharma A."/>
            <person name="Pandya R.V."/>
            <person name="Desai S.M."/>
            <person name="Saxena A.K."/>
            <person name="Bagatharia S.B."/>
        </authorList>
    </citation>
    <scope>NUCLEOTIDE SEQUENCE [LARGE SCALE GENOMIC DNA]</scope>
    <source>
        <strain evidence="2 3">BAB-32</strain>
    </source>
</reference>
<protein>
    <submittedName>
        <fullName evidence="2">Uncharacterized protein</fullName>
    </submittedName>
</protein>
<gene>
    <name evidence="2" type="ORF">D477_003368</name>
</gene>
<evidence type="ECO:0000313" key="3">
    <source>
        <dbReference type="Proteomes" id="UP000010729"/>
    </source>
</evidence>
<dbReference type="EMBL" id="ANPE02000068">
    <property type="protein sequence ID" value="EMY35625.1"/>
    <property type="molecule type" value="Genomic_DNA"/>
</dbReference>
<dbReference type="Proteomes" id="UP000010729">
    <property type="component" value="Unassembled WGS sequence"/>
</dbReference>
<feature type="compositionally biased region" description="Polar residues" evidence="1">
    <location>
        <begin position="17"/>
        <end position="29"/>
    </location>
</feature>
<feature type="compositionally biased region" description="Basic and acidic residues" evidence="1">
    <location>
        <begin position="1"/>
        <end position="10"/>
    </location>
</feature>
<keyword evidence="3" id="KW-1185">Reference proteome</keyword>
<name>N1V2Q0_9MICC</name>
<dbReference type="AlphaFoldDB" id="N1V2Q0"/>
<evidence type="ECO:0000313" key="2">
    <source>
        <dbReference type="EMBL" id="EMY35625.1"/>
    </source>
</evidence>
<sequence length="77" mass="8267">MDGFEYRRMGVADNRGPQEQTRSTYSRPSASVRCGPAAETITGGVPPTEPKARTGEFTPPGISLRARLNSSSERVIG</sequence>
<organism evidence="2 3">
    <name type="scientific">Arthrobacter crystallopoietes BAB-32</name>
    <dbReference type="NCBI Taxonomy" id="1246476"/>
    <lineage>
        <taxon>Bacteria</taxon>
        <taxon>Bacillati</taxon>
        <taxon>Actinomycetota</taxon>
        <taxon>Actinomycetes</taxon>
        <taxon>Micrococcales</taxon>
        <taxon>Micrococcaceae</taxon>
        <taxon>Crystallibacter</taxon>
    </lineage>
</organism>
<proteinExistence type="predicted"/>